<keyword evidence="2" id="KW-0680">Restriction system</keyword>
<dbReference type="GO" id="GO:0009035">
    <property type="term" value="F:type I site-specific deoxyribonuclease activity"/>
    <property type="evidence" value="ECO:0007669"/>
    <property type="project" value="UniProtKB-EC"/>
</dbReference>
<dbReference type="RefSeq" id="WP_307559081.1">
    <property type="nucleotide sequence ID" value="NZ_JAUSQU010000001.1"/>
</dbReference>
<accession>A0ABT9QC15</accession>
<dbReference type="InterPro" id="IPR000055">
    <property type="entry name" value="Restrct_endonuc_typeI_TRD"/>
</dbReference>
<keyword evidence="6" id="KW-1185">Reference proteome</keyword>
<name>A0ABT9QC15_9ACTN</name>
<evidence type="ECO:0000313" key="5">
    <source>
        <dbReference type="EMBL" id="MDP9844307.1"/>
    </source>
</evidence>
<feature type="domain" description="Type I restriction modification DNA specificity" evidence="4">
    <location>
        <begin position="84"/>
        <end position="187"/>
    </location>
</feature>
<reference evidence="5 6" key="1">
    <citation type="submission" date="2023-07" db="EMBL/GenBank/DDBJ databases">
        <title>Sequencing the genomes of 1000 actinobacteria strains.</title>
        <authorList>
            <person name="Klenk H.-P."/>
        </authorList>
    </citation>
    <scope>NUCLEOTIDE SEQUENCE [LARGE SCALE GENOMIC DNA]</scope>
    <source>
        <strain evidence="5 6">DSM 46740</strain>
    </source>
</reference>
<evidence type="ECO:0000256" key="3">
    <source>
        <dbReference type="ARBA" id="ARBA00023125"/>
    </source>
</evidence>
<dbReference type="PANTHER" id="PTHR30408">
    <property type="entry name" value="TYPE-1 RESTRICTION ENZYME ECOKI SPECIFICITY PROTEIN"/>
    <property type="match status" value="1"/>
</dbReference>
<evidence type="ECO:0000256" key="1">
    <source>
        <dbReference type="ARBA" id="ARBA00010923"/>
    </source>
</evidence>
<dbReference type="Gene3D" id="3.90.220.20">
    <property type="entry name" value="DNA methylase specificity domains"/>
    <property type="match status" value="2"/>
</dbReference>
<organism evidence="5 6">
    <name type="scientific">Streptosporangium lutulentum</name>
    <dbReference type="NCBI Taxonomy" id="1461250"/>
    <lineage>
        <taxon>Bacteria</taxon>
        <taxon>Bacillati</taxon>
        <taxon>Actinomycetota</taxon>
        <taxon>Actinomycetes</taxon>
        <taxon>Streptosporangiales</taxon>
        <taxon>Streptosporangiaceae</taxon>
        <taxon>Streptosporangium</taxon>
    </lineage>
</organism>
<dbReference type="PANTHER" id="PTHR30408:SF12">
    <property type="entry name" value="TYPE I RESTRICTION ENZYME MJAVIII SPECIFICITY SUBUNIT"/>
    <property type="match status" value="1"/>
</dbReference>
<dbReference type="Proteomes" id="UP001225356">
    <property type="component" value="Unassembled WGS sequence"/>
</dbReference>
<proteinExistence type="inferred from homology"/>
<comment type="similarity">
    <text evidence="1">Belongs to the type-I restriction system S methylase family.</text>
</comment>
<dbReference type="InterPro" id="IPR044946">
    <property type="entry name" value="Restrct_endonuc_typeI_TRD_sf"/>
</dbReference>
<dbReference type="EC" id="3.1.21.3" evidence="5"/>
<gene>
    <name evidence="5" type="ORF">J2853_003518</name>
</gene>
<evidence type="ECO:0000259" key="4">
    <source>
        <dbReference type="Pfam" id="PF01420"/>
    </source>
</evidence>
<dbReference type="SUPFAM" id="SSF116734">
    <property type="entry name" value="DNA methylase specificity domain"/>
    <property type="match status" value="2"/>
</dbReference>
<evidence type="ECO:0000256" key="2">
    <source>
        <dbReference type="ARBA" id="ARBA00022747"/>
    </source>
</evidence>
<dbReference type="EMBL" id="JAUSQU010000001">
    <property type="protein sequence ID" value="MDP9844307.1"/>
    <property type="molecule type" value="Genomic_DNA"/>
</dbReference>
<comment type="caution">
    <text evidence="5">The sequence shown here is derived from an EMBL/GenBank/DDBJ whole genome shotgun (WGS) entry which is preliminary data.</text>
</comment>
<evidence type="ECO:0000313" key="6">
    <source>
        <dbReference type="Proteomes" id="UP001225356"/>
    </source>
</evidence>
<dbReference type="Pfam" id="PF01420">
    <property type="entry name" value="Methylase_S"/>
    <property type="match status" value="1"/>
</dbReference>
<keyword evidence="3" id="KW-0238">DNA-binding</keyword>
<keyword evidence="5" id="KW-0378">Hydrolase</keyword>
<sequence>MSEWEQKRIHDLLTRHFPGAWGEEPVPGRGSNVSVLRSINLDNDGHVDISTGALRRFSSRELADRRLQDGDLLLEASGGGPGKPVGRVALFRQEGDGAYASSNFFRTLRVDRRVADPSFLAWRLHWLHGRPEIWRFQQQTTGIINLRYADYLNTQIFLPPLTDQRRIAEILDTLDTQLAISAQIVDKLWAKQAAITDYQLDNVAAKEASLGIFLALSPRNGFSPKEVDDWTGLLALGLGCLTSSGFAPRQLKNVPSRDSRNSAAFLGDGDLLMSRANTRDLVGLVGRYRDIGTPCIYPDLMMRLTPTSNCRTEFLEIVLQSPEVRRQIQAMSQGTSESMVKISGATVKQLLVRVPEIPEQDRIVKTRETGHRGIQIEQERGKKLALLKQGLMEDLLTGRVRVSQAETVLEDL</sequence>
<protein>
    <submittedName>
        <fullName evidence="5">Type I restriction enzyme S subunit</fullName>
        <ecNumber evidence="5">3.1.21.3</ecNumber>
    </submittedName>
</protein>
<dbReference type="InterPro" id="IPR052021">
    <property type="entry name" value="Type-I_RS_S_subunit"/>
</dbReference>